<name>A0AAN6Y3J8_9PEZI</name>
<organism evidence="1 2">
    <name type="scientific">Rhypophila decipiens</name>
    <dbReference type="NCBI Taxonomy" id="261697"/>
    <lineage>
        <taxon>Eukaryota</taxon>
        <taxon>Fungi</taxon>
        <taxon>Dikarya</taxon>
        <taxon>Ascomycota</taxon>
        <taxon>Pezizomycotina</taxon>
        <taxon>Sordariomycetes</taxon>
        <taxon>Sordariomycetidae</taxon>
        <taxon>Sordariales</taxon>
        <taxon>Naviculisporaceae</taxon>
        <taxon>Rhypophila</taxon>
    </lineage>
</organism>
<evidence type="ECO:0000313" key="2">
    <source>
        <dbReference type="Proteomes" id="UP001301769"/>
    </source>
</evidence>
<reference evidence="1" key="1">
    <citation type="journal article" date="2023" name="Mol. Phylogenet. Evol.">
        <title>Genome-scale phylogeny and comparative genomics of the fungal order Sordariales.</title>
        <authorList>
            <person name="Hensen N."/>
            <person name="Bonometti L."/>
            <person name="Westerberg I."/>
            <person name="Brannstrom I.O."/>
            <person name="Guillou S."/>
            <person name="Cros-Aarteil S."/>
            <person name="Calhoun S."/>
            <person name="Haridas S."/>
            <person name="Kuo A."/>
            <person name="Mondo S."/>
            <person name="Pangilinan J."/>
            <person name="Riley R."/>
            <person name="LaButti K."/>
            <person name="Andreopoulos B."/>
            <person name="Lipzen A."/>
            <person name="Chen C."/>
            <person name="Yan M."/>
            <person name="Daum C."/>
            <person name="Ng V."/>
            <person name="Clum A."/>
            <person name="Steindorff A."/>
            <person name="Ohm R.A."/>
            <person name="Martin F."/>
            <person name="Silar P."/>
            <person name="Natvig D.O."/>
            <person name="Lalanne C."/>
            <person name="Gautier V."/>
            <person name="Ament-Velasquez S.L."/>
            <person name="Kruys A."/>
            <person name="Hutchinson M.I."/>
            <person name="Powell A.J."/>
            <person name="Barry K."/>
            <person name="Miller A.N."/>
            <person name="Grigoriev I.V."/>
            <person name="Debuchy R."/>
            <person name="Gladieux P."/>
            <person name="Hiltunen Thoren M."/>
            <person name="Johannesson H."/>
        </authorList>
    </citation>
    <scope>NUCLEOTIDE SEQUENCE</scope>
    <source>
        <strain evidence="1">PSN293</strain>
    </source>
</reference>
<reference evidence="1" key="2">
    <citation type="submission" date="2023-05" db="EMBL/GenBank/DDBJ databases">
        <authorList>
            <consortium name="Lawrence Berkeley National Laboratory"/>
            <person name="Steindorff A."/>
            <person name="Hensen N."/>
            <person name="Bonometti L."/>
            <person name="Westerberg I."/>
            <person name="Brannstrom I.O."/>
            <person name="Guillou S."/>
            <person name="Cros-Aarteil S."/>
            <person name="Calhoun S."/>
            <person name="Haridas S."/>
            <person name="Kuo A."/>
            <person name="Mondo S."/>
            <person name="Pangilinan J."/>
            <person name="Riley R."/>
            <person name="Labutti K."/>
            <person name="Andreopoulos B."/>
            <person name="Lipzen A."/>
            <person name="Chen C."/>
            <person name="Yanf M."/>
            <person name="Daum C."/>
            <person name="Ng V."/>
            <person name="Clum A."/>
            <person name="Ohm R."/>
            <person name="Martin F."/>
            <person name="Silar P."/>
            <person name="Natvig D."/>
            <person name="Lalanne C."/>
            <person name="Gautier V."/>
            <person name="Ament-Velasquez S.L."/>
            <person name="Kruys A."/>
            <person name="Hutchinson M.I."/>
            <person name="Powell A.J."/>
            <person name="Barry K."/>
            <person name="Miller A.N."/>
            <person name="Grigoriev I.V."/>
            <person name="Debuchy R."/>
            <person name="Gladieux P."/>
            <person name="Thoren M.H."/>
            <person name="Johannesson H."/>
        </authorList>
    </citation>
    <scope>NUCLEOTIDE SEQUENCE</scope>
    <source>
        <strain evidence="1">PSN293</strain>
    </source>
</reference>
<accession>A0AAN6Y3J8</accession>
<protein>
    <submittedName>
        <fullName evidence="1">Uncharacterized protein</fullName>
    </submittedName>
</protein>
<comment type="caution">
    <text evidence="1">The sequence shown here is derived from an EMBL/GenBank/DDBJ whole genome shotgun (WGS) entry which is preliminary data.</text>
</comment>
<proteinExistence type="predicted"/>
<dbReference type="AlphaFoldDB" id="A0AAN6Y3J8"/>
<dbReference type="EMBL" id="MU858231">
    <property type="protein sequence ID" value="KAK4208722.1"/>
    <property type="molecule type" value="Genomic_DNA"/>
</dbReference>
<sequence length="135" mass="15408">MTKKFPPTGKLDKVYEYQKDGKTLRFDPMQWVVEKKQLWGLEFQTINVPEGAKRNPQINDPILKVRIQAHINLFNNDGEDQRGKGLINYDPRNAGTNGRHQHVIATQKRVVKAYGKTCKTLGAVEVSILVPLIRV</sequence>
<evidence type="ECO:0000313" key="1">
    <source>
        <dbReference type="EMBL" id="KAK4208722.1"/>
    </source>
</evidence>
<dbReference type="Proteomes" id="UP001301769">
    <property type="component" value="Unassembled WGS sequence"/>
</dbReference>
<keyword evidence="2" id="KW-1185">Reference proteome</keyword>
<gene>
    <name evidence="1" type="ORF">QBC37DRAFT_404999</name>
</gene>